<protein>
    <submittedName>
        <fullName evidence="1">Uncharacterized protein</fullName>
    </submittedName>
</protein>
<dbReference type="OrthoDB" id="9553695at2"/>
<reference evidence="1 2" key="1">
    <citation type="submission" date="2019-09" db="EMBL/GenBank/DDBJ databases">
        <authorList>
            <person name="Wang X."/>
        </authorList>
    </citation>
    <scope>NUCLEOTIDE SEQUENCE [LARGE SCALE GENOMIC DNA]</scope>
    <source>
        <strain evidence="1 2">CICC 11023</strain>
    </source>
</reference>
<gene>
    <name evidence="1" type="ORF">F3087_07180</name>
</gene>
<sequence length="252" mass="27090">MGIYTFTLEQFHIDNTRSRNDDTDTVQFGFAAGRRSFGSQSHDAGDVDNGDHVVGLSFSSVVLADAATPAVINYQIYNGNTGHFEGGLAAISDRLSGKALDFFVDAAQPGNQVTELNYLDVGQTTPDNFDAADFNDASWFDFVRLIRIGSFFFPDCDGFVAVGTVGMNKLGWDRAIDAAGGATFRKTIRYPGSDSNAGCGSNSDYTVTWSVTRQRANGPSLRGFLREHGLGAPAGLRALGPDARMSVRQLMT</sequence>
<evidence type="ECO:0000313" key="1">
    <source>
        <dbReference type="EMBL" id="KAA8888791.1"/>
    </source>
</evidence>
<evidence type="ECO:0000313" key="2">
    <source>
        <dbReference type="Proteomes" id="UP000323876"/>
    </source>
</evidence>
<accession>A0A5N0EN06</accession>
<organism evidence="1 2">
    <name type="scientific">Nocardia colli</name>
    <dbReference type="NCBI Taxonomy" id="2545717"/>
    <lineage>
        <taxon>Bacteria</taxon>
        <taxon>Bacillati</taxon>
        <taxon>Actinomycetota</taxon>
        <taxon>Actinomycetes</taxon>
        <taxon>Mycobacteriales</taxon>
        <taxon>Nocardiaceae</taxon>
        <taxon>Nocardia</taxon>
    </lineage>
</organism>
<dbReference type="RefSeq" id="WP_150401066.1">
    <property type="nucleotide sequence ID" value="NZ_VXLC01000003.1"/>
</dbReference>
<name>A0A5N0EN06_9NOCA</name>
<dbReference type="EMBL" id="VXLC01000003">
    <property type="protein sequence ID" value="KAA8888791.1"/>
    <property type="molecule type" value="Genomic_DNA"/>
</dbReference>
<keyword evidence="2" id="KW-1185">Reference proteome</keyword>
<comment type="caution">
    <text evidence="1">The sequence shown here is derived from an EMBL/GenBank/DDBJ whole genome shotgun (WGS) entry which is preliminary data.</text>
</comment>
<proteinExistence type="predicted"/>
<dbReference type="AlphaFoldDB" id="A0A5N0EN06"/>
<dbReference type="Proteomes" id="UP000323876">
    <property type="component" value="Unassembled WGS sequence"/>
</dbReference>